<keyword evidence="1" id="KW-0472">Membrane</keyword>
<protein>
    <submittedName>
        <fullName evidence="2">Uncharacterized protein</fullName>
    </submittedName>
</protein>
<evidence type="ECO:0000256" key="1">
    <source>
        <dbReference type="SAM" id="Phobius"/>
    </source>
</evidence>
<evidence type="ECO:0000313" key="2">
    <source>
        <dbReference type="EMBL" id="MED1569192.1"/>
    </source>
</evidence>
<sequence>MHIKNQLPANLYTHGTAILNTIRQVAGAIGTALLVTVMTNSTKNYLQDLISTGGGQGETQQHMIMEASIQGINDAYFVILVIGIVSLLLSFFIKRSKTTSKEKSNVA</sequence>
<comment type="caution">
    <text evidence="2">The sequence shown here is derived from an EMBL/GenBank/DDBJ whole genome shotgun (WGS) entry which is preliminary data.</text>
</comment>
<name>A0ABU6N2E6_9BACI</name>
<keyword evidence="3" id="KW-1185">Reference proteome</keyword>
<reference evidence="2 3" key="1">
    <citation type="submission" date="2023-03" db="EMBL/GenBank/DDBJ databases">
        <title>Bacillus Genome Sequencing.</title>
        <authorList>
            <person name="Dunlap C."/>
        </authorList>
    </citation>
    <scope>NUCLEOTIDE SEQUENCE [LARGE SCALE GENOMIC DNA]</scope>
    <source>
        <strain evidence="2 3">B-615</strain>
    </source>
</reference>
<dbReference type="InterPro" id="IPR036259">
    <property type="entry name" value="MFS_trans_sf"/>
</dbReference>
<dbReference type="Proteomes" id="UP001309448">
    <property type="component" value="Unassembled WGS sequence"/>
</dbReference>
<keyword evidence="1" id="KW-1133">Transmembrane helix</keyword>
<dbReference type="EMBL" id="JARMDB010000032">
    <property type="protein sequence ID" value="MED1569192.1"/>
    <property type="molecule type" value="Genomic_DNA"/>
</dbReference>
<dbReference type="SUPFAM" id="SSF103473">
    <property type="entry name" value="MFS general substrate transporter"/>
    <property type="match status" value="1"/>
</dbReference>
<accession>A0ABU6N2E6</accession>
<proteinExistence type="predicted"/>
<feature type="transmembrane region" description="Helical" evidence="1">
    <location>
        <begin position="75"/>
        <end position="93"/>
    </location>
</feature>
<evidence type="ECO:0000313" key="3">
    <source>
        <dbReference type="Proteomes" id="UP001309448"/>
    </source>
</evidence>
<keyword evidence="1" id="KW-0812">Transmembrane</keyword>
<dbReference type="RefSeq" id="WP_327921926.1">
    <property type="nucleotide sequence ID" value="NZ_JARMDB010000032.1"/>
</dbReference>
<gene>
    <name evidence="2" type="ORF">P4U88_25715</name>
</gene>
<organism evidence="2 3">
    <name type="scientific">Bacillus paramycoides</name>
    <dbReference type="NCBI Taxonomy" id="2026194"/>
    <lineage>
        <taxon>Bacteria</taxon>
        <taxon>Bacillati</taxon>
        <taxon>Bacillota</taxon>
        <taxon>Bacilli</taxon>
        <taxon>Bacillales</taxon>
        <taxon>Bacillaceae</taxon>
        <taxon>Bacillus</taxon>
        <taxon>Bacillus cereus group</taxon>
    </lineage>
</organism>